<accession>A0A5B8I4G8</accession>
<evidence type="ECO:0000313" key="2">
    <source>
        <dbReference type="EMBL" id="QDX29948.1"/>
    </source>
</evidence>
<dbReference type="AlphaFoldDB" id="A0A5B8I4G8"/>
<name>A0A5B8I4G8_9GAMM</name>
<dbReference type="KEGG" id="dic:Dpoa569_0001790"/>
<dbReference type="CDD" id="cd20684">
    <property type="entry name" value="CdiA-CT_Yk_RNaseA-like"/>
    <property type="match status" value="1"/>
</dbReference>
<dbReference type="STRING" id="568768.GCA_000406125_01975"/>
<organism evidence="3 4">
    <name type="scientific">Dickeya poaceiphila</name>
    <dbReference type="NCBI Taxonomy" id="568768"/>
    <lineage>
        <taxon>Bacteria</taxon>
        <taxon>Pseudomonadati</taxon>
        <taxon>Pseudomonadota</taxon>
        <taxon>Gammaproteobacteria</taxon>
        <taxon>Enterobacterales</taxon>
        <taxon>Pectobacteriaceae</taxon>
        <taxon>Dickeya</taxon>
    </lineage>
</organism>
<protein>
    <recommendedName>
        <fullName evidence="1">Bacterial CdiA-CT RNAse A domain-containing protein</fullName>
    </recommendedName>
</protein>
<dbReference type="EMBL" id="CP042220">
    <property type="protein sequence ID" value="QDX29952.1"/>
    <property type="molecule type" value="Genomic_DNA"/>
</dbReference>
<dbReference type="InterPro" id="IPR041436">
    <property type="entry name" value="RNAse_A_bac"/>
</dbReference>
<dbReference type="EMBL" id="CP042220">
    <property type="protein sequence ID" value="QDX29948.1"/>
    <property type="molecule type" value="Genomic_DNA"/>
</dbReference>
<feature type="domain" description="Bacterial CdiA-CT RNAse A" evidence="1">
    <location>
        <begin position="193"/>
        <end position="303"/>
    </location>
</feature>
<keyword evidence="4" id="KW-1185">Reference proteome</keyword>
<evidence type="ECO:0000313" key="4">
    <source>
        <dbReference type="Proteomes" id="UP000320591"/>
    </source>
</evidence>
<evidence type="ECO:0000313" key="3">
    <source>
        <dbReference type="EMBL" id="QDX29952.1"/>
    </source>
</evidence>
<proteinExistence type="predicted"/>
<dbReference type="Pfam" id="PF18431">
    <property type="entry name" value="RNAse_A_bac"/>
    <property type="match status" value="1"/>
</dbReference>
<sequence length="305" mass="32102">MSSSADFATEEVVVENNLLSAKRSQERYEKLAACNGDKACVAEVRREFGPESDEQRQRVETCSSAADCYTVEQGLKSMRAEYSQQEAALAEKARTQGVGSLSEAEQKEWIAARSALTELDSQINLSLHRAQTMGGSAEVSAEITNVMGHAAIASAAGVAGGISKATSKESVTTGQNSPIVPGGGLAAHEAAGGHLIDRHVGKTEAELLNRVSTGNVKTASSFTDRATAEAVTSRAIDGNQSKIRDYLSGSQKAYLEIDYQSSSPIGISVSRGAPSATQVTNARIVIARDPSMPTGYRIVTGYPTP</sequence>
<dbReference type="KEGG" id="dic:Dpoa569_0001783"/>
<dbReference type="Proteomes" id="UP000320591">
    <property type="component" value="Chromosome"/>
</dbReference>
<evidence type="ECO:0000259" key="1">
    <source>
        <dbReference type="Pfam" id="PF18431"/>
    </source>
</evidence>
<dbReference type="RefSeq" id="WP_146411250.1">
    <property type="nucleotide sequence ID" value="NZ_CP042220.2"/>
</dbReference>
<reference evidence="3 4" key="1">
    <citation type="journal article" date="2019" name="Environ. Microbiol.">
        <title>The phytopathogenic nature of Dickeya aquatica 174/2 and the dynamic early evolution of Dickeya pathogenicity.</title>
        <authorList>
            <person name="Duprey A."/>
            <person name="Taib N."/>
            <person name="Leonard S."/>
            <person name="Garin T."/>
            <person name="Flandrois J.P."/>
            <person name="Nasser W."/>
            <person name="Brochier-Armanet C."/>
            <person name="Reverchon S."/>
        </authorList>
    </citation>
    <scope>NUCLEOTIDE SEQUENCE [LARGE SCALE GENOMIC DNA]</scope>
    <source>
        <strain evidence="3 4">NCPPB 569</strain>
    </source>
</reference>
<gene>
    <name evidence="2" type="ORF">Dpoa569_0001783</name>
    <name evidence="3" type="ORF">Dpoa569_0001790</name>
</gene>